<proteinExistence type="predicted"/>
<reference evidence="2" key="2">
    <citation type="journal article" date="2015" name="Data Brief">
        <title>Shoot transcriptome of the giant reed, Arundo donax.</title>
        <authorList>
            <person name="Barrero R.A."/>
            <person name="Guerrero F.D."/>
            <person name="Moolhuijzen P."/>
            <person name="Goolsby J.A."/>
            <person name="Tidwell J."/>
            <person name="Bellgard S.E."/>
            <person name="Bellgard M.I."/>
        </authorList>
    </citation>
    <scope>NUCLEOTIDE SEQUENCE</scope>
    <source>
        <tissue evidence="2">Shoot tissue taken approximately 20 cm above the soil surface</tissue>
    </source>
</reference>
<feature type="region of interest" description="Disordered" evidence="1">
    <location>
        <begin position="1"/>
        <end position="24"/>
    </location>
</feature>
<reference evidence="2" key="1">
    <citation type="submission" date="2014-09" db="EMBL/GenBank/DDBJ databases">
        <authorList>
            <person name="Magalhaes I.L.F."/>
            <person name="Oliveira U."/>
            <person name="Santos F.R."/>
            <person name="Vidigal T.H.D.A."/>
            <person name="Brescovit A.D."/>
            <person name="Santos A.J."/>
        </authorList>
    </citation>
    <scope>NUCLEOTIDE SEQUENCE</scope>
    <source>
        <tissue evidence="2">Shoot tissue taken approximately 20 cm above the soil surface</tissue>
    </source>
</reference>
<evidence type="ECO:0000313" key="2">
    <source>
        <dbReference type="EMBL" id="JAD69932.1"/>
    </source>
</evidence>
<protein>
    <submittedName>
        <fullName evidence="2">Uncharacterized protein</fullName>
    </submittedName>
</protein>
<accession>A0A0A9CEK1</accession>
<organism evidence="2">
    <name type="scientific">Arundo donax</name>
    <name type="common">Giant reed</name>
    <name type="synonym">Donax arundinaceus</name>
    <dbReference type="NCBI Taxonomy" id="35708"/>
    <lineage>
        <taxon>Eukaryota</taxon>
        <taxon>Viridiplantae</taxon>
        <taxon>Streptophyta</taxon>
        <taxon>Embryophyta</taxon>
        <taxon>Tracheophyta</taxon>
        <taxon>Spermatophyta</taxon>
        <taxon>Magnoliopsida</taxon>
        <taxon>Liliopsida</taxon>
        <taxon>Poales</taxon>
        <taxon>Poaceae</taxon>
        <taxon>PACMAD clade</taxon>
        <taxon>Arundinoideae</taxon>
        <taxon>Arundineae</taxon>
        <taxon>Arundo</taxon>
    </lineage>
</organism>
<name>A0A0A9CEK1_ARUDO</name>
<sequence>MEAKTNTRRCPPIHTIKNEANSRT</sequence>
<dbReference type="EMBL" id="GBRH01227963">
    <property type="protein sequence ID" value="JAD69932.1"/>
    <property type="molecule type" value="Transcribed_RNA"/>
</dbReference>
<evidence type="ECO:0000256" key="1">
    <source>
        <dbReference type="SAM" id="MobiDB-lite"/>
    </source>
</evidence>
<dbReference type="AlphaFoldDB" id="A0A0A9CEK1"/>